<reference evidence="2" key="2">
    <citation type="submission" date="2023-05" db="EMBL/GenBank/DDBJ databases">
        <authorList>
            <person name="Fouks B."/>
        </authorList>
    </citation>
    <scope>NUCLEOTIDE SEQUENCE</scope>
    <source>
        <strain evidence="2">Stay&amp;Tobe</strain>
        <tissue evidence="2">Testes</tissue>
    </source>
</reference>
<evidence type="ECO:0000313" key="3">
    <source>
        <dbReference type="Proteomes" id="UP001233999"/>
    </source>
</evidence>
<keyword evidence="3" id="KW-1185">Reference proteome</keyword>
<feature type="signal peptide" evidence="1">
    <location>
        <begin position="1"/>
        <end position="22"/>
    </location>
</feature>
<protein>
    <submittedName>
        <fullName evidence="2">Uncharacterized protein</fullName>
    </submittedName>
</protein>
<organism evidence="2 3">
    <name type="scientific">Diploptera punctata</name>
    <name type="common">Pacific beetle cockroach</name>
    <dbReference type="NCBI Taxonomy" id="6984"/>
    <lineage>
        <taxon>Eukaryota</taxon>
        <taxon>Metazoa</taxon>
        <taxon>Ecdysozoa</taxon>
        <taxon>Arthropoda</taxon>
        <taxon>Hexapoda</taxon>
        <taxon>Insecta</taxon>
        <taxon>Pterygota</taxon>
        <taxon>Neoptera</taxon>
        <taxon>Polyneoptera</taxon>
        <taxon>Dictyoptera</taxon>
        <taxon>Blattodea</taxon>
        <taxon>Blaberoidea</taxon>
        <taxon>Blaberidae</taxon>
        <taxon>Diplopterinae</taxon>
        <taxon>Diploptera</taxon>
    </lineage>
</organism>
<keyword evidence="1" id="KW-0732">Signal</keyword>
<comment type="caution">
    <text evidence="2">The sequence shown here is derived from an EMBL/GenBank/DDBJ whole genome shotgun (WGS) entry which is preliminary data.</text>
</comment>
<dbReference type="EMBL" id="JASPKZ010003875">
    <property type="protein sequence ID" value="KAJ9591310.1"/>
    <property type="molecule type" value="Genomic_DNA"/>
</dbReference>
<evidence type="ECO:0000313" key="2">
    <source>
        <dbReference type="EMBL" id="KAJ9591310.1"/>
    </source>
</evidence>
<dbReference type="AlphaFoldDB" id="A0AAD8EHZ8"/>
<proteinExistence type="predicted"/>
<feature type="chain" id="PRO_5042276840" evidence="1">
    <location>
        <begin position="23"/>
        <end position="80"/>
    </location>
</feature>
<gene>
    <name evidence="2" type="ORF">L9F63_002160</name>
</gene>
<name>A0AAD8EHZ8_DIPPU</name>
<feature type="non-terminal residue" evidence="2">
    <location>
        <position position="80"/>
    </location>
</feature>
<dbReference type="Proteomes" id="UP001233999">
    <property type="component" value="Unassembled WGS sequence"/>
</dbReference>
<sequence>MAHTDCLVIFLITLAMAALLTAAPTEESSNETIQTLVIEEPCSKAGGICLPENQCPTGRLSSRRGLCPTQQSAGVECCHS</sequence>
<reference evidence="2" key="1">
    <citation type="journal article" date="2023" name="IScience">
        <title>Live-bearing cockroach genome reveals convergent evolutionary mechanisms linked to viviparity in insects and beyond.</title>
        <authorList>
            <person name="Fouks B."/>
            <person name="Harrison M.C."/>
            <person name="Mikhailova A.A."/>
            <person name="Marchal E."/>
            <person name="English S."/>
            <person name="Carruthers M."/>
            <person name="Jennings E.C."/>
            <person name="Chiamaka E.L."/>
            <person name="Frigard R.A."/>
            <person name="Pippel M."/>
            <person name="Attardo G.M."/>
            <person name="Benoit J.B."/>
            <person name="Bornberg-Bauer E."/>
            <person name="Tobe S.S."/>
        </authorList>
    </citation>
    <scope>NUCLEOTIDE SEQUENCE</scope>
    <source>
        <strain evidence="2">Stay&amp;Tobe</strain>
    </source>
</reference>
<evidence type="ECO:0000256" key="1">
    <source>
        <dbReference type="SAM" id="SignalP"/>
    </source>
</evidence>
<accession>A0AAD8EHZ8</accession>